<keyword evidence="3" id="KW-1185">Reference proteome</keyword>
<evidence type="ECO:0000313" key="3">
    <source>
        <dbReference type="Proteomes" id="UP000322783"/>
    </source>
</evidence>
<dbReference type="RefSeq" id="WP_149189341.1">
    <property type="nucleotide sequence ID" value="NZ_VTOZ01000018.1"/>
</dbReference>
<dbReference type="AlphaFoldDB" id="A0A5D6WKW0"/>
<keyword evidence="1" id="KW-1133">Transmembrane helix</keyword>
<organism evidence="2 3">
    <name type="scientific">Selenomonas caprae</name>
    <dbReference type="NCBI Taxonomy" id="2606905"/>
    <lineage>
        <taxon>Bacteria</taxon>
        <taxon>Bacillati</taxon>
        <taxon>Bacillota</taxon>
        <taxon>Negativicutes</taxon>
        <taxon>Selenomonadales</taxon>
        <taxon>Selenomonadaceae</taxon>
        <taxon>Selenomonas</taxon>
    </lineage>
</organism>
<keyword evidence="1" id="KW-0472">Membrane</keyword>
<reference evidence="2 3" key="1">
    <citation type="submission" date="2019-08" db="EMBL/GenBank/DDBJ databases">
        <title>Selenomonas sp. mPRGC5 and Selenomonas sp. mPRGC8 isolated from ruminal fluid of dairy goat (Capra hircus).</title>
        <authorList>
            <person name="Poothong S."/>
            <person name="Nuengjamnong C."/>
            <person name="Tanasupawat S."/>
        </authorList>
    </citation>
    <scope>NUCLEOTIDE SEQUENCE [LARGE SCALE GENOMIC DNA]</scope>
    <source>
        <strain evidence="3">mPRGC8</strain>
    </source>
</reference>
<feature type="transmembrane region" description="Helical" evidence="1">
    <location>
        <begin position="6"/>
        <end position="23"/>
    </location>
</feature>
<evidence type="ECO:0000256" key="1">
    <source>
        <dbReference type="SAM" id="Phobius"/>
    </source>
</evidence>
<comment type="caution">
    <text evidence="2">The sequence shown here is derived from an EMBL/GenBank/DDBJ whole genome shotgun (WGS) entry which is preliminary data.</text>
</comment>
<accession>A0A5D6WKW0</accession>
<dbReference type="Proteomes" id="UP000322783">
    <property type="component" value="Unassembled WGS sequence"/>
</dbReference>
<protein>
    <submittedName>
        <fullName evidence="2">Uncharacterized protein</fullName>
    </submittedName>
</protein>
<sequence>MKTIKVVYFFIFMTILTICTGCGEKGLLGIIDKESISTEAKNISIRNSHSTLNINLPFDLSNEKKPNLSGDIAPYIGNSFNKFGSNQYVAVRILGYSFDVDSISKDYGIKFNINLDNMINAAKNNVTKLKNAENVKFDNPKDIIINDQKMTHITGSYTYNDKKIHLNAM</sequence>
<proteinExistence type="predicted"/>
<evidence type="ECO:0000313" key="2">
    <source>
        <dbReference type="EMBL" id="TYZ28102.1"/>
    </source>
</evidence>
<gene>
    <name evidence="2" type="ORF">FZ041_09170</name>
</gene>
<name>A0A5D6WKW0_9FIRM</name>
<keyword evidence="1" id="KW-0812">Transmembrane</keyword>
<dbReference type="EMBL" id="VTOZ01000018">
    <property type="protein sequence ID" value="TYZ28102.1"/>
    <property type="molecule type" value="Genomic_DNA"/>
</dbReference>